<organism evidence="2 3">
    <name type="scientific">Cyclostephanos tholiformis</name>
    <dbReference type="NCBI Taxonomy" id="382380"/>
    <lineage>
        <taxon>Eukaryota</taxon>
        <taxon>Sar</taxon>
        <taxon>Stramenopiles</taxon>
        <taxon>Ochrophyta</taxon>
        <taxon>Bacillariophyta</taxon>
        <taxon>Coscinodiscophyceae</taxon>
        <taxon>Thalassiosirophycidae</taxon>
        <taxon>Stephanodiscales</taxon>
        <taxon>Stephanodiscaceae</taxon>
        <taxon>Cyclostephanos</taxon>
    </lineage>
</organism>
<evidence type="ECO:0000256" key="1">
    <source>
        <dbReference type="SAM" id="SignalP"/>
    </source>
</evidence>
<evidence type="ECO:0000313" key="3">
    <source>
        <dbReference type="Proteomes" id="UP001530377"/>
    </source>
</evidence>
<protein>
    <submittedName>
        <fullName evidence="2">Uncharacterized protein</fullName>
    </submittedName>
</protein>
<accession>A0ABD3SGB6</accession>
<reference evidence="2 3" key="1">
    <citation type="submission" date="2024-10" db="EMBL/GenBank/DDBJ databases">
        <title>Updated reference genomes for cyclostephanoid diatoms.</title>
        <authorList>
            <person name="Roberts W.R."/>
            <person name="Alverson A.J."/>
        </authorList>
    </citation>
    <scope>NUCLEOTIDE SEQUENCE [LARGE SCALE GENOMIC DNA]</scope>
    <source>
        <strain evidence="2 3">AJA228-03</strain>
    </source>
</reference>
<keyword evidence="1" id="KW-0732">Signal</keyword>
<evidence type="ECO:0000313" key="2">
    <source>
        <dbReference type="EMBL" id="KAL3823428.1"/>
    </source>
</evidence>
<feature type="signal peptide" evidence="1">
    <location>
        <begin position="1"/>
        <end position="23"/>
    </location>
</feature>
<dbReference type="Proteomes" id="UP001530377">
    <property type="component" value="Unassembled WGS sequence"/>
</dbReference>
<keyword evidence="3" id="KW-1185">Reference proteome</keyword>
<dbReference type="AlphaFoldDB" id="A0ABD3SGB6"/>
<comment type="caution">
    <text evidence="2">The sequence shown here is derived from an EMBL/GenBank/DDBJ whole genome shotgun (WGS) entry which is preliminary data.</text>
</comment>
<name>A0ABD3SGB6_9STRA</name>
<sequence>MARRHGPRVIARLICLCLPKATSLLLPPRSANSLAFVPVPPTPPPAAAARPVLTNSAHSPARTRRILSSSTRRRRPRIVVCESYSSATILRGTDDRLRDEIERSAQRRAYEDRSRGGGTGEAVGGAILGGLLGGPFGALFGAQIGASFGAASSLDRAREEEMRRRGLTPDMLRQATEIGTALRQAVEGLSAIRESVETSRRLARDLDRREKSLYERAMSAISSGDEEVARRLLLERESVKGKLLKILTSISEDRKRIAIMEGNVEALEIRGVEIENLLRRSVGAASLQDSSNVGFGLSLEPEDPLLKKFRDLGMS</sequence>
<proteinExistence type="predicted"/>
<feature type="chain" id="PRO_5044832807" evidence="1">
    <location>
        <begin position="24"/>
        <end position="315"/>
    </location>
</feature>
<dbReference type="EMBL" id="JALLPB020000038">
    <property type="protein sequence ID" value="KAL3823428.1"/>
    <property type="molecule type" value="Genomic_DNA"/>
</dbReference>
<gene>
    <name evidence="2" type="ORF">ACHAXA_004303</name>
</gene>